<name>A0A3M7SKZ2_BRAPC</name>
<organism evidence="1 2">
    <name type="scientific">Brachionus plicatilis</name>
    <name type="common">Marine rotifer</name>
    <name type="synonym">Brachionus muelleri</name>
    <dbReference type="NCBI Taxonomy" id="10195"/>
    <lineage>
        <taxon>Eukaryota</taxon>
        <taxon>Metazoa</taxon>
        <taxon>Spiralia</taxon>
        <taxon>Gnathifera</taxon>
        <taxon>Rotifera</taxon>
        <taxon>Eurotatoria</taxon>
        <taxon>Monogononta</taxon>
        <taxon>Pseudotrocha</taxon>
        <taxon>Ploima</taxon>
        <taxon>Brachionidae</taxon>
        <taxon>Brachionus</taxon>
    </lineage>
</organism>
<comment type="caution">
    <text evidence="1">The sequence shown here is derived from an EMBL/GenBank/DDBJ whole genome shotgun (WGS) entry which is preliminary data.</text>
</comment>
<evidence type="ECO:0000313" key="2">
    <source>
        <dbReference type="Proteomes" id="UP000276133"/>
    </source>
</evidence>
<keyword evidence="2" id="KW-1185">Reference proteome</keyword>
<evidence type="ECO:0000313" key="1">
    <source>
        <dbReference type="EMBL" id="RNA36461.1"/>
    </source>
</evidence>
<accession>A0A3M7SKZ2</accession>
<dbReference type="Proteomes" id="UP000276133">
    <property type="component" value="Unassembled WGS sequence"/>
</dbReference>
<sequence length="65" mass="7314">MRLDQKWPKHLPVSISSESLSFSSLMLVAYSNIFSRALTYILRSPSEAPNEAKPMTDTARATIEE</sequence>
<gene>
    <name evidence="1" type="ORF">BpHYR1_024188</name>
</gene>
<dbReference type="EMBL" id="REGN01001181">
    <property type="protein sequence ID" value="RNA36461.1"/>
    <property type="molecule type" value="Genomic_DNA"/>
</dbReference>
<protein>
    <submittedName>
        <fullName evidence="1">Uncharacterized protein</fullName>
    </submittedName>
</protein>
<dbReference type="AlphaFoldDB" id="A0A3M7SKZ2"/>
<proteinExistence type="predicted"/>
<reference evidence="1 2" key="1">
    <citation type="journal article" date="2018" name="Sci. Rep.">
        <title>Genomic signatures of local adaptation to the degree of environmental predictability in rotifers.</title>
        <authorList>
            <person name="Franch-Gras L."/>
            <person name="Hahn C."/>
            <person name="Garcia-Roger E.M."/>
            <person name="Carmona M.J."/>
            <person name="Serra M."/>
            <person name="Gomez A."/>
        </authorList>
    </citation>
    <scope>NUCLEOTIDE SEQUENCE [LARGE SCALE GENOMIC DNA]</scope>
    <source>
        <strain evidence="1">HYR1</strain>
    </source>
</reference>